<dbReference type="EMBL" id="BMVN01000034">
    <property type="protein sequence ID" value="GHA54304.1"/>
    <property type="molecule type" value="Genomic_DNA"/>
</dbReference>
<evidence type="ECO:0000259" key="4">
    <source>
        <dbReference type="Pfam" id="PF00925"/>
    </source>
</evidence>
<dbReference type="Pfam" id="PF00925">
    <property type="entry name" value="GTP_cyclohydro2"/>
    <property type="match status" value="1"/>
</dbReference>
<comment type="pathway">
    <text evidence="1">Cofactor biosynthesis; riboflavin biosynthesis.</text>
</comment>
<gene>
    <name evidence="5" type="ORF">GCM10010345_68650</name>
</gene>
<evidence type="ECO:0000313" key="5">
    <source>
        <dbReference type="EMBL" id="GHA54304.1"/>
    </source>
</evidence>
<protein>
    <recommendedName>
        <fullName evidence="4">GTP cyclohydrolase II domain-containing protein</fullName>
    </recommendedName>
</protein>
<dbReference type="InterPro" id="IPR032677">
    <property type="entry name" value="GTP_cyclohydro_II"/>
</dbReference>
<proteinExistence type="predicted"/>
<dbReference type="Gene3D" id="3.40.50.10990">
    <property type="entry name" value="GTP cyclohydrolase II"/>
    <property type="match status" value="1"/>
</dbReference>
<evidence type="ECO:0000313" key="6">
    <source>
        <dbReference type="Proteomes" id="UP000653644"/>
    </source>
</evidence>
<reference evidence="6" key="1">
    <citation type="journal article" date="2019" name="Int. J. Syst. Evol. Microbiol.">
        <title>The Global Catalogue of Microorganisms (GCM) 10K type strain sequencing project: providing services to taxonomists for standard genome sequencing and annotation.</title>
        <authorList>
            <consortium name="The Broad Institute Genomics Platform"/>
            <consortium name="The Broad Institute Genome Sequencing Center for Infectious Disease"/>
            <person name="Wu L."/>
            <person name="Ma J."/>
        </authorList>
    </citation>
    <scope>NUCLEOTIDE SEQUENCE [LARGE SCALE GENOMIC DNA]</scope>
    <source>
        <strain evidence="6">JCM 4733</strain>
    </source>
</reference>
<keyword evidence="6" id="KW-1185">Reference proteome</keyword>
<evidence type="ECO:0000256" key="1">
    <source>
        <dbReference type="ARBA" id="ARBA00005104"/>
    </source>
</evidence>
<dbReference type="RefSeq" id="WP_189892480.1">
    <property type="nucleotide sequence ID" value="NZ_BMVN01000034.1"/>
</dbReference>
<feature type="domain" description="GTP cyclohydrolase II" evidence="4">
    <location>
        <begin position="25"/>
        <end position="182"/>
    </location>
</feature>
<keyword evidence="3" id="KW-0479">Metal-binding</keyword>
<organism evidence="5 6">
    <name type="scientific">Streptomyces canarius</name>
    <dbReference type="NCBI Taxonomy" id="285453"/>
    <lineage>
        <taxon>Bacteria</taxon>
        <taxon>Bacillati</taxon>
        <taxon>Actinomycetota</taxon>
        <taxon>Actinomycetes</taxon>
        <taxon>Kitasatosporales</taxon>
        <taxon>Streptomycetaceae</taxon>
        <taxon>Streptomyces</taxon>
    </lineage>
</organism>
<accession>A0ABQ3D3Q3</accession>
<keyword evidence="2" id="KW-0686">Riboflavin biosynthesis</keyword>
<dbReference type="SUPFAM" id="SSF142695">
    <property type="entry name" value="RibA-like"/>
    <property type="match status" value="1"/>
</dbReference>
<comment type="caution">
    <text evidence="5">The sequence shown here is derived from an EMBL/GenBank/DDBJ whole genome shotgun (WGS) entry which is preliminary data.</text>
</comment>
<dbReference type="PANTHER" id="PTHR21327">
    <property type="entry name" value="GTP CYCLOHYDROLASE II-RELATED"/>
    <property type="match status" value="1"/>
</dbReference>
<dbReference type="InterPro" id="IPR036144">
    <property type="entry name" value="RibA-like_sf"/>
</dbReference>
<dbReference type="Proteomes" id="UP000653644">
    <property type="component" value="Unassembled WGS sequence"/>
</dbReference>
<dbReference type="PANTHER" id="PTHR21327:SF18">
    <property type="entry name" value="3,4-DIHYDROXY-2-BUTANONE 4-PHOSPHATE SYNTHASE"/>
    <property type="match status" value="1"/>
</dbReference>
<evidence type="ECO:0000256" key="3">
    <source>
        <dbReference type="ARBA" id="ARBA00022723"/>
    </source>
</evidence>
<evidence type="ECO:0000256" key="2">
    <source>
        <dbReference type="ARBA" id="ARBA00022619"/>
    </source>
</evidence>
<sequence>MTVHDRTPATVLQAPAPDGPAHLPLRWENGETPFVLWHFDFGGERWVAAHTGDLTADEPMPLRIESACVFGHVLRSAQCDCGYQLEEAMKSFARNGRGLLLYGVDQDARGLGIAAHFAIYAMRQQENLDTDAVYERLDAPVDARSYEPVAAILRHLGVGAVRLLSNNPRREAFLRSRGFTVETEPLEAPLDLHNMSTLMLEKEDLGYRWSFETHADWLEPLQEKVEGSPDRSAACAVVPGKGTADGPLAQVSCGPGEELAHHLADALPSAAGREGTLVVYLTDLPRADELPVYARLGAGAVVVPFAEVPPALRAAARDHGLRLVDWQRRNAYRTDRPQWRLIHRGATADVYVRGDRIRCVAVGPGGDHTAAVPGSDPRDTALERWVRSHALLDGVRTEAGGSPAVRWIEFDATDTGRPTADVAEALSATASPPAAS</sequence>
<name>A0ABQ3D3Q3_9ACTN</name>